<feature type="transmembrane region" description="Helical" evidence="1">
    <location>
        <begin position="138"/>
        <end position="157"/>
    </location>
</feature>
<organism evidence="2 3">
    <name type="scientific">Candidatus Coprovicinus avistercoris</name>
    <dbReference type="NCBI Taxonomy" id="2840754"/>
    <lineage>
        <taxon>Bacteria</taxon>
        <taxon>Bacillati</taxon>
        <taxon>Actinomycetota</taxon>
        <taxon>Coriobacteriia</taxon>
        <taxon>Coriobacteriales</taxon>
        <taxon>Coriobacteriaceae</taxon>
        <taxon>Coriobacteriaceae incertae sedis</taxon>
        <taxon>Candidatus Coprovicinus</taxon>
    </lineage>
</organism>
<keyword evidence="1" id="KW-1133">Transmembrane helix</keyword>
<accession>A0A9D1HVI3</accession>
<dbReference type="Pfam" id="PF06541">
    <property type="entry name" value="ABC_trans_CmpB"/>
    <property type="match status" value="1"/>
</dbReference>
<feature type="transmembrane region" description="Helical" evidence="1">
    <location>
        <begin position="211"/>
        <end position="228"/>
    </location>
</feature>
<evidence type="ECO:0000313" key="3">
    <source>
        <dbReference type="Proteomes" id="UP000824078"/>
    </source>
</evidence>
<protein>
    <submittedName>
        <fullName evidence="2">ABC transporter permease</fullName>
    </submittedName>
</protein>
<gene>
    <name evidence="2" type="ORF">IAD17_00180</name>
</gene>
<keyword evidence="1" id="KW-0812">Transmembrane</keyword>
<keyword evidence="1" id="KW-0472">Membrane</keyword>
<feature type="transmembrane region" description="Helical" evidence="1">
    <location>
        <begin position="103"/>
        <end position="126"/>
    </location>
</feature>
<evidence type="ECO:0000313" key="2">
    <source>
        <dbReference type="EMBL" id="HIU23338.1"/>
    </source>
</evidence>
<reference evidence="2" key="1">
    <citation type="submission" date="2020-10" db="EMBL/GenBank/DDBJ databases">
        <authorList>
            <person name="Gilroy R."/>
        </authorList>
    </citation>
    <scope>NUCLEOTIDE SEQUENCE</scope>
    <source>
        <strain evidence="2">ChiHjej12B11-29160</strain>
    </source>
</reference>
<name>A0A9D1HVI3_9ACTN</name>
<dbReference type="AlphaFoldDB" id="A0A9D1HVI3"/>
<dbReference type="EMBL" id="DVMQ01000001">
    <property type="protein sequence ID" value="HIU23338.1"/>
    <property type="molecule type" value="Genomic_DNA"/>
</dbReference>
<feature type="transmembrane region" description="Helical" evidence="1">
    <location>
        <begin position="248"/>
        <end position="269"/>
    </location>
</feature>
<reference evidence="2" key="2">
    <citation type="journal article" date="2021" name="PeerJ">
        <title>Extensive microbial diversity within the chicken gut microbiome revealed by metagenomics and culture.</title>
        <authorList>
            <person name="Gilroy R."/>
            <person name="Ravi A."/>
            <person name="Getino M."/>
            <person name="Pursley I."/>
            <person name="Horton D.L."/>
            <person name="Alikhan N.F."/>
            <person name="Baker D."/>
            <person name="Gharbi K."/>
            <person name="Hall N."/>
            <person name="Watson M."/>
            <person name="Adriaenssens E.M."/>
            <person name="Foster-Nyarko E."/>
            <person name="Jarju S."/>
            <person name="Secka A."/>
            <person name="Antonio M."/>
            <person name="Oren A."/>
            <person name="Chaudhuri R.R."/>
            <person name="La Ragione R."/>
            <person name="Hildebrand F."/>
            <person name="Pallen M.J."/>
        </authorList>
    </citation>
    <scope>NUCLEOTIDE SEQUENCE</scope>
    <source>
        <strain evidence="2">ChiHjej12B11-29160</strain>
    </source>
</reference>
<comment type="caution">
    <text evidence="2">The sequence shown here is derived from an EMBL/GenBank/DDBJ whole genome shotgun (WGS) entry which is preliminary data.</text>
</comment>
<dbReference type="InterPro" id="IPR010540">
    <property type="entry name" value="CmpB_TMEM229"/>
</dbReference>
<evidence type="ECO:0000256" key="1">
    <source>
        <dbReference type="SAM" id="Phobius"/>
    </source>
</evidence>
<dbReference type="Proteomes" id="UP000824078">
    <property type="component" value="Unassembled WGS sequence"/>
</dbReference>
<proteinExistence type="predicted"/>
<sequence>MFTALASLLILFVLIRLAISAWRYFTAWLGRGKLLRWATDEIEEQYALGIRTYISNMEAWRAEADHFWQRSKRPRLTRDQRDAIHDAISQARSCYLNLLKLSWYQIVIIFLIASVIGLVIEQIWMLITAGLLESRPGLVWGPFSPLYGLGAVLLTVICWELRKHHVGDMTIFLVSAVVGGLLEQFAGWTMETLFDAQSWTYIYLPDHITQWVAWRFLFFWGLIGLVWARYVMPELLYRIGMPTTNRQVIFVGLLTVYLVVDIFMTFACFTRKTARDEGIPPSTPFEEWVDENFTDSFIAGRFQNLAVGEEQQEARGYNGKN</sequence>